<dbReference type="InterPro" id="IPR008323">
    <property type="entry name" value="UCP033563"/>
</dbReference>
<name>C0E9C4_9FIRM</name>
<dbReference type="HOGENOM" id="CLU_031277_2_0_9"/>
<evidence type="ECO:0008006" key="3">
    <source>
        <dbReference type="Google" id="ProtNLM"/>
    </source>
</evidence>
<dbReference type="PANTHER" id="PTHR36454:SF1">
    <property type="entry name" value="DUF1015 DOMAIN-CONTAINING PROTEIN"/>
    <property type="match status" value="1"/>
</dbReference>
<proteinExistence type="predicted"/>
<dbReference type="Pfam" id="PF06245">
    <property type="entry name" value="DUF1015"/>
    <property type="match status" value="1"/>
</dbReference>
<evidence type="ECO:0000313" key="2">
    <source>
        <dbReference type="Proteomes" id="UP000003340"/>
    </source>
</evidence>
<keyword evidence="2" id="KW-1185">Reference proteome</keyword>
<dbReference type="Proteomes" id="UP000003340">
    <property type="component" value="Unassembled WGS sequence"/>
</dbReference>
<protein>
    <recommendedName>
        <fullName evidence="3">DUF1015 domain-containing protein</fullName>
    </recommendedName>
</protein>
<accession>C0E9C4</accession>
<organism evidence="1 2">
    <name type="scientific">[Clostridium] methylpentosum DSM 5476</name>
    <dbReference type="NCBI Taxonomy" id="537013"/>
    <lineage>
        <taxon>Bacteria</taxon>
        <taxon>Bacillati</taxon>
        <taxon>Bacillota</taxon>
        <taxon>Clostridia</taxon>
        <taxon>Eubacteriales</taxon>
        <taxon>Oscillospiraceae</taxon>
        <taxon>Oscillospiraceae incertae sedis</taxon>
    </lineage>
</organism>
<dbReference type="AlphaFoldDB" id="C0E9C4"/>
<reference evidence="1 2" key="1">
    <citation type="submission" date="2009-01" db="EMBL/GenBank/DDBJ databases">
        <authorList>
            <person name="Fulton L."/>
            <person name="Clifton S."/>
            <person name="Fulton B."/>
            <person name="Xu J."/>
            <person name="Minx P."/>
            <person name="Pepin K.H."/>
            <person name="Johnson M."/>
            <person name="Bhonagiri V."/>
            <person name="Nash W.E."/>
            <person name="Mardis E.R."/>
            <person name="Wilson R.K."/>
        </authorList>
    </citation>
    <scope>NUCLEOTIDE SEQUENCE [LARGE SCALE GENOMIC DNA]</scope>
    <source>
        <strain evidence="1 2">DSM 5476</strain>
    </source>
</reference>
<dbReference type="eggNOG" id="COG4198">
    <property type="taxonomic scope" value="Bacteria"/>
</dbReference>
<dbReference type="PIRSF" id="PIRSF033563">
    <property type="entry name" value="UCP033563"/>
    <property type="match status" value="1"/>
</dbReference>
<comment type="caution">
    <text evidence="1">The sequence shown here is derived from an EMBL/GenBank/DDBJ whole genome shotgun (WGS) entry which is preliminary data.</text>
</comment>
<sequence length="446" mass="50928">MVPPGWGCPKQNQPAEETENAMATIKPFRGLRFSAGAGDIRQLTCPPYDIISEEQRLHFLQTNPNNIIRLELPKGEDPYKEAGETLRKWAQSGILKKDEAPAFYIYEEEFTVGGETKRLKGFISWVQLEEWEKGVVLPHEETLSKAKEDRLNLMKATGCNFSQIYSLYMDEQQQAAEVLKIASSDPAEIEFTDGEGVTHRMWRLRDPAMIELLENVFADKKLYIADGHHRYETAINYRNYLREQGINTSDDHPSNYVMMMLVDMQNDGLVVLPTHRIVRDLENFDSDKLCAQAEQYFDISQYDTLEGAQNILYQFYRAGGKAFILYADDCYRILSLKDVAMMDEVFPEHSQAYRGLDVAVIHSLFLEKLLGIDKENMAQQINLTYTRSADEAIRAVDNGDANCALLLNPTKIEEIRDVAAAGEKMPQKSTYFYPKLITGLVMNKIL</sequence>
<reference evidence="1 2" key="2">
    <citation type="submission" date="2009-02" db="EMBL/GenBank/DDBJ databases">
        <title>Draft genome sequence of Clostridium methylpentosum (DSM 5476).</title>
        <authorList>
            <person name="Sudarsanam P."/>
            <person name="Ley R."/>
            <person name="Guruge J."/>
            <person name="Turnbaugh P.J."/>
            <person name="Mahowald M."/>
            <person name="Liep D."/>
            <person name="Gordon J."/>
        </authorList>
    </citation>
    <scope>NUCLEOTIDE SEQUENCE [LARGE SCALE GENOMIC DNA]</scope>
    <source>
        <strain evidence="1 2">DSM 5476</strain>
    </source>
</reference>
<gene>
    <name evidence="1" type="ORF">CLOSTMETH_00423</name>
</gene>
<dbReference type="EMBL" id="ACEC01000019">
    <property type="protein sequence ID" value="EEG31955.1"/>
    <property type="molecule type" value="Genomic_DNA"/>
</dbReference>
<evidence type="ECO:0000313" key="1">
    <source>
        <dbReference type="EMBL" id="EEG31955.1"/>
    </source>
</evidence>
<dbReference type="PANTHER" id="PTHR36454">
    <property type="entry name" value="LMO2823 PROTEIN"/>
    <property type="match status" value="1"/>
</dbReference>
<dbReference type="STRING" id="537013.CLOSTMETH_00423"/>